<dbReference type="EC" id="5.2.1.8" evidence="2 4"/>
<evidence type="ECO:0000313" key="7">
    <source>
        <dbReference type="EMBL" id="MDT0650778.1"/>
    </source>
</evidence>
<sequence>MRLKKLFLICTTVSIAFSSCNKDDDDGGGFTFEERDRGEQAVEDEERLVEFLSTHFYNYEDFQNPSEGFDYRITFDTIAGENSDRISILDSEELIEKTVNRDDVDYTLYILKIREGQGERPTFADSTLVAYTGQLINETVFNDNIVSPVWFDLPGYTTLNTNGQPARAGSVLPGFSESLTEFKSSTGFTVNADNTISWNNDYGIGAIFSPSGLAYFSSPPQGSGIPPYAPLIFKVNLYRVVKADHDNDGVPSWMEDIDGDGDLYNDNTDEDNFPNHSDADDDGDGTPTREEIVINADGSVELIDSNNNGTPDYLDPDTFK</sequence>
<evidence type="ECO:0000256" key="5">
    <source>
        <dbReference type="SAM" id="MobiDB-lite"/>
    </source>
</evidence>
<evidence type="ECO:0000256" key="2">
    <source>
        <dbReference type="ARBA" id="ARBA00013194"/>
    </source>
</evidence>
<dbReference type="PROSITE" id="PS50059">
    <property type="entry name" value="FKBP_PPIASE"/>
    <property type="match status" value="1"/>
</dbReference>
<evidence type="ECO:0000256" key="4">
    <source>
        <dbReference type="PROSITE-ProRule" id="PRU00277"/>
    </source>
</evidence>
<organism evidence="7 8">
    <name type="scientific">Autumnicola edwardsiae</name>
    <dbReference type="NCBI Taxonomy" id="3075594"/>
    <lineage>
        <taxon>Bacteria</taxon>
        <taxon>Pseudomonadati</taxon>
        <taxon>Bacteroidota</taxon>
        <taxon>Flavobacteriia</taxon>
        <taxon>Flavobacteriales</taxon>
        <taxon>Flavobacteriaceae</taxon>
        <taxon>Autumnicola</taxon>
    </lineage>
</organism>
<dbReference type="Gene3D" id="3.10.50.40">
    <property type="match status" value="1"/>
</dbReference>
<evidence type="ECO:0000256" key="1">
    <source>
        <dbReference type="ARBA" id="ARBA00000971"/>
    </source>
</evidence>
<evidence type="ECO:0000256" key="3">
    <source>
        <dbReference type="ARBA" id="ARBA00023110"/>
    </source>
</evidence>
<name>A0ABU3CWN2_9FLAO</name>
<dbReference type="InterPro" id="IPR001179">
    <property type="entry name" value="PPIase_FKBP_dom"/>
</dbReference>
<proteinExistence type="predicted"/>
<dbReference type="InterPro" id="IPR046357">
    <property type="entry name" value="PPIase_dom_sf"/>
</dbReference>
<feature type="compositionally biased region" description="Acidic residues" evidence="5">
    <location>
        <begin position="255"/>
        <end position="272"/>
    </location>
</feature>
<dbReference type="Proteomes" id="UP001248819">
    <property type="component" value="Unassembled WGS sequence"/>
</dbReference>
<reference evidence="7 8" key="1">
    <citation type="submission" date="2023-09" db="EMBL/GenBank/DDBJ databases">
        <authorList>
            <person name="Rey-Velasco X."/>
        </authorList>
    </citation>
    <scope>NUCLEOTIDE SEQUENCE [LARGE SCALE GENOMIC DNA]</scope>
    <source>
        <strain evidence="7 8">F297</strain>
    </source>
</reference>
<dbReference type="PROSITE" id="PS51257">
    <property type="entry name" value="PROKAR_LIPOPROTEIN"/>
    <property type="match status" value="1"/>
</dbReference>
<keyword evidence="4" id="KW-0413">Isomerase</keyword>
<gene>
    <name evidence="7" type="ORF">RM529_11505</name>
</gene>
<dbReference type="RefSeq" id="WP_311484946.1">
    <property type="nucleotide sequence ID" value="NZ_JAVRHP010000060.1"/>
</dbReference>
<accession>A0ABU3CWN2</accession>
<feature type="region of interest" description="Disordered" evidence="5">
    <location>
        <begin position="249"/>
        <end position="320"/>
    </location>
</feature>
<evidence type="ECO:0000313" key="8">
    <source>
        <dbReference type="Proteomes" id="UP001248819"/>
    </source>
</evidence>
<comment type="caution">
    <text evidence="7">The sequence shown here is derived from an EMBL/GenBank/DDBJ whole genome shotgun (WGS) entry which is preliminary data.</text>
</comment>
<evidence type="ECO:0000259" key="6">
    <source>
        <dbReference type="PROSITE" id="PS50059"/>
    </source>
</evidence>
<feature type="domain" description="PPIase FKBP-type" evidence="6">
    <location>
        <begin position="124"/>
        <end position="241"/>
    </location>
</feature>
<dbReference type="SUPFAM" id="SSF54534">
    <property type="entry name" value="FKBP-like"/>
    <property type="match status" value="1"/>
</dbReference>
<comment type="catalytic activity">
    <reaction evidence="1 4">
        <text>[protein]-peptidylproline (omega=180) = [protein]-peptidylproline (omega=0)</text>
        <dbReference type="Rhea" id="RHEA:16237"/>
        <dbReference type="Rhea" id="RHEA-COMP:10747"/>
        <dbReference type="Rhea" id="RHEA-COMP:10748"/>
        <dbReference type="ChEBI" id="CHEBI:83833"/>
        <dbReference type="ChEBI" id="CHEBI:83834"/>
        <dbReference type="EC" id="5.2.1.8"/>
    </reaction>
</comment>
<dbReference type="EMBL" id="JAVRHP010000060">
    <property type="protein sequence ID" value="MDT0650778.1"/>
    <property type="molecule type" value="Genomic_DNA"/>
</dbReference>
<keyword evidence="8" id="KW-1185">Reference proteome</keyword>
<protein>
    <recommendedName>
        <fullName evidence="2 4">peptidylprolyl isomerase</fullName>
        <ecNumber evidence="2 4">5.2.1.8</ecNumber>
    </recommendedName>
</protein>
<keyword evidence="3 4" id="KW-0697">Rotamase</keyword>